<gene>
    <name evidence="2" type="ORF">GBAR_LOCUS21132</name>
</gene>
<name>A0AA35SYH2_GEOBA</name>
<comment type="caution">
    <text evidence="2">The sequence shown here is derived from an EMBL/GenBank/DDBJ whole genome shotgun (WGS) entry which is preliminary data.</text>
</comment>
<protein>
    <submittedName>
        <fullName evidence="2">Uncharacterized protein</fullName>
    </submittedName>
</protein>
<evidence type="ECO:0000313" key="2">
    <source>
        <dbReference type="EMBL" id="CAI8037802.1"/>
    </source>
</evidence>
<sequence length="61" mass="6327">MKMTMGVCRCCRPRRIPSTPGGVSSATPAASPVECSAALNSPQRSGGGRNNSHRPKSALLM</sequence>
<feature type="compositionally biased region" description="Basic residues" evidence="1">
    <location>
        <begin position="51"/>
        <end position="61"/>
    </location>
</feature>
<accession>A0AA35SYH2</accession>
<proteinExistence type="predicted"/>
<dbReference type="AlphaFoldDB" id="A0AA35SYH2"/>
<feature type="region of interest" description="Disordered" evidence="1">
    <location>
        <begin position="15"/>
        <end position="61"/>
    </location>
</feature>
<evidence type="ECO:0000256" key="1">
    <source>
        <dbReference type="SAM" id="MobiDB-lite"/>
    </source>
</evidence>
<reference evidence="2" key="1">
    <citation type="submission" date="2023-03" db="EMBL/GenBank/DDBJ databases">
        <authorList>
            <person name="Steffen K."/>
            <person name="Cardenas P."/>
        </authorList>
    </citation>
    <scope>NUCLEOTIDE SEQUENCE</scope>
</reference>
<organism evidence="2 3">
    <name type="scientific">Geodia barretti</name>
    <name type="common">Barrett's horny sponge</name>
    <dbReference type="NCBI Taxonomy" id="519541"/>
    <lineage>
        <taxon>Eukaryota</taxon>
        <taxon>Metazoa</taxon>
        <taxon>Porifera</taxon>
        <taxon>Demospongiae</taxon>
        <taxon>Heteroscleromorpha</taxon>
        <taxon>Tetractinellida</taxon>
        <taxon>Astrophorina</taxon>
        <taxon>Geodiidae</taxon>
        <taxon>Geodia</taxon>
    </lineage>
</organism>
<evidence type="ECO:0000313" key="3">
    <source>
        <dbReference type="Proteomes" id="UP001174909"/>
    </source>
</evidence>
<dbReference type="Proteomes" id="UP001174909">
    <property type="component" value="Unassembled WGS sequence"/>
</dbReference>
<dbReference type="EMBL" id="CASHTH010002959">
    <property type="protein sequence ID" value="CAI8037802.1"/>
    <property type="molecule type" value="Genomic_DNA"/>
</dbReference>
<keyword evidence="3" id="KW-1185">Reference proteome</keyword>